<dbReference type="GO" id="GO:0005829">
    <property type="term" value="C:cytosol"/>
    <property type="evidence" value="ECO:0007669"/>
    <property type="project" value="TreeGrafter"/>
</dbReference>
<evidence type="ECO:0000256" key="2">
    <source>
        <dbReference type="ARBA" id="ARBA00023012"/>
    </source>
</evidence>
<dbReference type="Proteomes" id="UP000295146">
    <property type="component" value="Unassembled WGS sequence"/>
</dbReference>
<feature type="modified residue" description="4-aspartylphosphate" evidence="6">
    <location>
        <position position="56"/>
    </location>
</feature>
<evidence type="ECO:0000256" key="6">
    <source>
        <dbReference type="PROSITE-ProRule" id="PRU00169"/>
    </source>
</evidence>
<dbReference type="SMART" id="SM00448">
    <property type="entry name" value="REC"/>
    <property type="match status" value="1"/>
</dbReference>
<gene>
    <name evidence="8" type="ORF">EV653_2491</name>
</gene>
<keyword evidence="1 6" id="KW-0597">Phosphoprotein</keyword>
<accession>A0A4R8CML2</accession>
<dbReference type="InterPro" id="IPR058245">
    <property type="entry name" value="NreC/VraR/RcsB-like_REC"/>
</dbReference>
<evidence type="ECO:0000256" key="3">
    <source>
        <dbReference type="ARBA" id="ARBA00023015"/>
    </source>
</evidence>
<dbReference type="InterPro" id="IPR039420">
    <property type="entry name" value="WalR-like"/>
</dbReference>
<dbReference type="RefSeq" id="WP_202871567.1">
    <property type="nucleotide sequence ID" value="NZ_SODP01000001.1"/>
</dbReference>
<keyword evidence="5" id="KW-0804">Transcription</keyword>
<dbReference type="CDD" id="cd17535">
    <property type="entry name" value="REC_NarL-like"/>
    <property type="match status" value="1"/>
</dbReference>
<evidence type="ECO:0000256" key="5">
    <source>
        <dbReference type="ARBA" id="ARBA00023163"/>
    </source>
</evidence>
<dbReference type="SUPFAM" id="SSF52172">
    <property type="entry name" value="CheY-like"/>
    <property type="match status" value="1"/>
</dbReference>
<dbReference type="GO" id="GO:0032993">
    <property type="term" value="C:protein-DNA complex"/>
    <property type="evidence" value="ECO:0007669"/>
    <property type="project" value="TreeGrafter"/>
</dbReference>
<evidence type="ECO:0000256" key="4">
    <source>
        <dbReference type="ARBA" id="ARBA00023125"/>
    </source>
</evidence>
<keyword evidence="2" id="KW-0902">Two-component regulatory system</keyword>
<proteinExistence type="predicted"/>
<dbReference type="PROSITE" id="PS50110">
    <property type="entry name" value="RESPONSE_REGULATORY"/>
    <property type="match status" value="1"/>
</dbReference>
<dbReference type="Pfam" id="PF00072">
    <property type="entry name" value="Response_reg"/>
    <property type="match status" value="1"/>
</dbReference>
<feature type="domain" description="Response regulatory" evidence="7">
    <location>
        <begin position="5"/>
        <end position="119"/>
    </location>
</feature>
<dbReference type="PANTHER" id="PTHR48111:SF1">
    <property type="entry name" value="TWO-COMPONENT RESPONSE REGULATOR ORR33"/>
    <property type="match status" value="1"/>
</dbReference>
<dbReference type="GO" id="GO:0000976">
    <property type="term" value="F:transcription cis-regulatory region binding"/>
    <property type="evidence" value="ECO:0007669"/>
    <property type="project" value="TreeGrafter"/>
</dbReference>
<organism evidence="8 9">
    <name type="scientific">Kribbella pratensis</name>
    <dbReference type="NCBI Taxonomy" id="2512112"/>
    <lineage>
        <taxon>Bacteria</taxon>
        <taxon>Bacillati</taxon>
        <taxon>Actinomycetota</taxon>
        <taxon>Actinomycetes</taxon>
        <taxon>Propionibacteriales</taxon>
        <taxon>Kribbellaceae</taxon>
        <taxon>Kribbella</taxon>
    </lineage>
</organism>
<reference evidence="8 9" key="1">
    <citation type="submission" date="2019-03" db="EMBL/GenBank/DDBJ databases">
        <title>Genomic Encyclopedia of Type Strains, Phase III (KMG-III): the genomes of soil and plant-associated and newly described type strains.</title>
        <authorList>
            <person name="Whitman W."/>
        </authorList>
    </citation>
    <scope>NUCLEOTIDE SEQUENCE [LARGE SCALE GENOMIC DNA]</scope>
    <source>
        <strain evidence="8 9">VKM Ac-2573</strain>
    </source>
</reference>
<evidence type="ECO:0000256" key="1">
    <source>
        <dbReference type="ARBA" id="ARBA00022553"/>
    </source>
</evidence>
<comment type="caution">
    <text evidence="8">The sequence shown here is derived from an EMBL/GenBank/DDBJ whole genome shotgun (WGS) entry which is preliminary data.</text>
</comment>
<dbReference type="GO" id="GO:0006355">
    <property type="term" value="P:regulation of DNA-templated transcription"/>
    <property type="evidence" value="ECO:0007669"/>
    <property type="project" value="TreeGrafter"/>
</dbReference>
<evidence type="ECO:0000313" key="8">
    <source>
        <dbReference type="EMBL" id="TDW77326.1"/>
    </source>
</evidence>
<dbReference type="PANTHER" id="PTHR48111">
    <property type="entry name" value="REGULATOR OF RPOS"/>
    <property type="match status" value="1"/>
</dbReference>
<dbReference type="AlphaFoldDB" id="A0A4R8CML2"/>
<evidence type="ECO:0000259" key="7">
    <source>
        <dbReference type="PROSITE" id="PS50110"/>
    </source>
</evidence>
<name>A0A4R8CML2_9ACTN</name>
<dbReference type="InterPro" id="IPR011006">
    <property type="entry name" value="CheY-like_superfamily"/>
</dbReference>
<evidence type="ECO:0000313" key="9">
    <source>
        <dbReference type="Proteomes" id="UP000295146"/>
    </source>
</evidence>
<keyword evidence="4" id="KW-0238">DNA-binding</keyword>
<keyword evidence="3" id="KW-0805">Transcription regulation</keyword>
<dbReference type="InterPro" id="IPR001789">
    <property type="entry name" value="Sig_transdc_resp-reg_receiver"/>
</dbReference>
<protein>
    <submittedName>
        <fullName evidence="8">Response regulator receiver domain-containing protein</fullName>
    </submittedName>
</protein>
<dbReference type="GO" id="GO:0000156">
    <property type="term" value="F:phosphorelay response regulator activity"/>
    <property type="evidence" value="ECO:0007669"/>
    <property type="project" value="TreeGrafter"/>
</dbReference>
<keyword evidence="9" id="KW-1185">Reference proteome</keyword>
<dbReference type="Gene3D" id="3.40.50.2300">
    <property type="match status" value="1"/>
</dbReference>
<dbReference type="EMBL" id="SODP01000001">
    <property type="protein sequence ID" value="TDW77326.1"/>
    <property type="molecule type" value="Genomic_DNA"/>
</dbReference>
<sequence length="127" mass="13362">MVAVRVLVVDDQEPFRRAIAAVVSETDGFVVVGASSSGEESLHAVARLRPDLVLMDVRLPGIDGIEASWRITQAEKSPVVVLLSTLDAADLDLSGCGAAGYLAKAAFGPEQLVATWTAVRPGFRPGF</sequence>